<dbReference type="OMA" id="GENTTHE"/>
<dbReference type="PROSITE" id="PS50002">
    <property type="entry name" value="SH3"/>
    <property type="match status" value="3"/>
</dbReference>
<feature type="domain" description="SH3" evidence="9">
    <location>
        <begin position="334"/>
        <end position="411"/>
    </location>
</feature>
<feature type="region of interest" description="Disordered" evidence="8">
    <location>
        <begin position="438"/>
        <end position="487"/>
    </location>
</feature>
<dbReference type="SMART" id="SM00326">
    <property type="entry name" value="SH3"/>
    <property type="match status" value="3"/>
</dbReference>
<keyword evidence="4 7" id="KW-0728">SH3 domain</keyword>
<feature type="compositionally biased region" description="Polar residues" evidence="8">
    <location>
        <begin position="1117"/>
        <end position="1127"/>
    </location>
</feature>
<keyword evidence="6" id="KW-0472">Membrane</keyword>
<feature type="compositionally biased region" description="Low complexity" evidence="8">
    <location>
        <begin position="658"/>
        <end position="671"/>
    </location>
</feature>
<dbReference type="GO" id="GO:0043130">
    <property type="term" value="F:ubiquitin binding"/>
    <property type="evidence" value="ECO:0007669"/>
    <property type="project" value="InterPro"/>
</dbReference>
<feature type="region of interest" description="Disordered" evidence="8">
    <location>
        <begin position="131"/>
        <end position="168"/>
    </location>
</feature>
<feature type="region of interest" description="Disordered" evidence="8">
    <location>
        <begin position="267"/>
        <end position="335"/>
    </location>
</feature>
<dbReference type="OrthoDB" id="5971719at2759"/>
<dbReference type="InterPro" id="IPR050384">
    <property type="entry name" value="Endophilin_SH3RF"/>
</dbReference>
<organism evidence="10 11">
    <name type="scientific">Gonapodya prolifera (strain JEL478)</name>
    <name type="common">Monoblepharis prolifera</name>
    <dbReference type="NCBI Taxonomy" id="1344416"/>
    <lineage>
        <taxon>Eukaryota</taxon>
        <taxon>Fungi</taxon>
        <taxon>Fungi incertae sedis</taxon>
        <taxon>Chytridiomycota</taxon>
        <taxon>Chytridiomycota incertae sedis</taxon>
        <taxon>Monoblepharidomycetes</taxon>
        <taxon>Monoblepharidales</taxon>
        <taxon>Gonapodyaceae</taxon>
        <taxon>Gonapodya</taxon>
    </lineage>
</organism>
<dbReference type="InterPro" id="IPR007131">
    <property type="entry name" value="SHD1"/>
</dbReference>
<evidence type="ECO:0000256" key="1">
    <source>
        <dbReference type="ARBA" id="ARBA00004170"/>
    </source>
</evidence>
<evidence type="ECO:0000259" key="9">
    <source>
        <dbReference type="PROSITE" id="PS50002"/>
    </source>
</evidence>
<dbReference type="GO" id="GO:0030674">
    <property type="term" value="F:protein-macromolecule adaptor activity"/>
    <property type="evidence" value="ECO:0007669"/>
    <property type="project" value="InterPro"/>
</dbReference>
<dbReference type="Pfam" id="PF24081">
    <property type="entry name" value="PH_SLA1"/>
    <property type="match status" value="1"/>
</dbReference>
<feature type="compositionally biased region" description="Polar residues" evidence="8">
    <location>
        <begin position="799"/>
        <end position="816"/>
    </location>
</feature>
<proteinExistence type="inferred from homology"/>
<evidence type="ECO:0000256" key="2">
    <source>
        <dbReference type="ARBA" id="ARBA00007948"/>
    </source>
</evidence>
<keyword evidence="5" id="KW-0175">Coiled coil</keyword>
<evidence type="ECO:0000313" key="11">
    <source>
        <dbReference type="Proteomes" id="UP000070544"/>
    </source>
</evidence>
<sequence>MGYESAARVVYDYDPQGDEELGVREGKVVLVESKSDDGWWRCKDVETGQSGLIPGSYVEDLVPSQHDATAASFDYTANDADELTFAEGDSLIVLDRSDPDWWICSLNGTIGLAPTSYLVGAADAANDTYDDAAQEDQADSAPAADYASSPRADPTQLQSRFGDEPDVDAPNDISYWSVQELDPKKKKKVRDGLLGASDVSVWFVSESKLTVYFKWALADLSKRERKGKRVHLHFGGGEERIFELKDKKDAEKLLAKVEEMARLKKTVSSLAPAQPRPALPPHAIPASMPSPPSSAGPKIAPPVLGPSPAARAAGLAPSPPPVVAPPSPPAPAPNAPKLATALYAYTPDASTSAPDEISVRENDILVVLDGTTDAGHGPDDDPDWIRVRLVAKDGRGGEGVVPRTYVEVKRSGAGGADESPNPGYGGAPAGLAGLAAAAAARRPASPDGGAAPALPRRGTDEGMGSPISAAGSPSVGGTKSLPDNAKVRTWTDKSGTFKVDAEYLSFGEGKVHLHKTNGVKIAVPLEKLCPADQDFVRSINPGAAHSRPSSPGPKLPARTASLPVPDRPSLPTRDGGAASGSFVYNGFDWYEFLTNKAAIAPSDAKMYAATFVREKIDAFTLNGLDVDILKSMGVASGDIIRVRKAAEKAGEGDKPKSSLESLALGPLPALGDAHGRREREAAERNLAKLGLEPGANIQLKNDEEIARRLQEDEYRAVGQVPPASILHPKSESPDPYAALRGSSKPALAFAAKQGAVPRRSSGTTKVPATIDAAFVREAQQKLSASTSPAVSPALPRRPASSNAVVGSPASPATNFPVNDWETPLHATTAPTNGAIRKTASQASIPQATTSVAAMTPGSSAFPPADDFTNTRVLSSSHGSLGTPPPSSPGAARKRPEPGVKADLSIPSAAIMASAARSSSVPPTQPARTAIPPAAATPPPKQPLIPAPALRPAMLHGPSQSFPRPAPIQAAPPPPAPPPPMPAMPPAPSGPPPSFRPTLVSSQGPSAPAAPQSFQPSLVQGVGAVSAPAPTSGFPSSFGSSAPAPPEPPKMNIAPPLPQQQFPGGGISQTSLPPSGMSPYVLPQAASPVPSSISSVATWQQQPPSSSFSTPPSSQQFGVGSTMMNQQVGPQMGGTGFQPQFQQPGGSFMPTQSLGPPPPPPSLATKPSAGPLPAPLIPTSSTSFPPRPVGQQSMMGQGGGVMGNMGGSMGGGMNPGMGGMNPGMNGMNMGMGGMNTSMGGMNSNMGGMGQSPIGTPGGGTPGMATPVMGGGMNQQGMGMNAGNMNIGAGLGGQMQGGLGNMGGVGQVGMGSMQPQPTLGGSLLTSGPGSILGTQSTNRGIQSQPLTPAVASGFGNLAAGIAGGSSMPASAPSLGAPKTFLPLPPTSGGMGGNSMGGMSPSLGGSMGPGSFGMQGGMQNGIQGGMQNGMQGGMQGGMQNGMQSVLQGSMHGGFGTSGQMGMGGMQGMQQQGQQGMGGAMPGMGMGMGSGMMSNMQGMGGMQGMQGGFMGQNQQQGALGLTGMGYRR</sequence>
<dbReference type="PANTHER" id="PTHR14167:SF81">
    <property type="entry name" value="ENDOPHILIN-A"/>
    <property type="match status" value="1"/>
</dbReference>
<dbReference type="Gene3D" id="2.30.30.700">
    <property type="entry name" value="SLA1 homology domain 1"/>
    <property type="match status" value="1"/>
</dbReference>
<feature type="domain" description="SH3" evidence="9">
    <location>
        <begin position="2"/>
        <end position="63"/>
    </location>
</feature>
<protein>
    <recommendedName>
        <fullName evidence="3">Actin cytoskeleton-regulatory complex protein SLA1</fullName>
    </recommendedName>
</protein>
<evidence type="ECO:0000256" key="5">
    <source>
        <dbReference type="ARBA" id="ARBA00023054"/>
    </source>
</evidence>
<dbReference type="GO" id="GO:0042802">
    <property type="term" value="F:identical protein binding"/>
    <property type="evidence" value="ECO:0007669"/>
    <property type="project" value="InterPro"/>
</dbReference>
<feature type="region of interest" description="Disordered" evidence="8">
    <location>
        <begin position="539"/>
        <end position="575"/>
    </location>
</feature>
<feature type="compositionally biased region" description="Basic and acidic residues" evidence="8">
    <location>
        <begin position="647"/>
        <end position="657"/>
    </location>
</feature>
<feature type="compositionally biased region" description="Low complexity" evidence="8">
    <location>
        <begin position="907"/>
        <end position="933"/>
    </location>
</feature>
<evidence type="ECO:0000256" key="7">
    <source>
        <dbReference type="PROSITE-ProRule" id="PRU00192"/>
    </source>
</evidence>
<dbReference type="Pfam" id="PF03983">
    <property type="entry name" value="SHD1"/>
    <property type="match status" value="1"/>
</dbReference>
<feature type="compositionally biased region" description="Polar residues" evidence="8">
    <location>
        <begin position="838"/>
        <end position="858"/>
    </location>
</feature>
<dbReference type="PANTHER" id="PTHR14167">
    <property type="entry name" value="SH3 DOMAIN-CONTAINING"/>
    <property type="match status" value="1"/>
</dbReference>
<evidence type="ECO:0000256" key="8">
    <source>
        <dbReference type="SAM" id="MobiDB-lite"/>
    </source>
</evidence>
<evidence type="ECO:0000256" key="6">
    <source>
        <dbReference type="ARBA" id="ARBA00023136"/>
    </source>
</evidence>
<dbReference type="EMBL" id="KQ965803">
    <property type="protein sequence ID" value="KXS11375.1"/>
    <property type="molecule type" value="Genomic_DNA"/>
</dbReference>
<dbReference type="Proteomes" id="UP000070544">
    <property type="component" value="Unassembled WGS sequence"/>
</dbReference>
<comment type="subcellular location">
    <subcellularLocation>
        <location evidence="1">Membrane</location>
        <topology evidence="1">Peripheral membrane protein</topology>
    </subcellularLocation>
</comment>
<feature type="compositionally biased region" description="Low complexity" evidence="8">
    <location>
        <begin position="1084"/>
        <end position="1116"/>
    </location>
</feature>
<reference evidence="10 11" key="1">
    <citation type="journal article" date="2015" name="Genome Biol. Evol.">
        <title>Phylogenomic analyses indicate that early fungi evolved digesting cell walls of algal ancestors of land plants.</title>
        <authorList>
            <person name="Chang Y."/>
            <person name="Wang S."/>
            <person name="Sekimoto S."/>
            <person name="Aerts A.L."/>
            <person name="Choi C."/>
            <person name="Clum A."/>
            <person name="LaButti K.M."/>
            <person name="Lindquist E.A."/>
            <person name="Yee Ngan C."/>
            <person name="Ohm R.A."/>
            <person name="Salamov A.A."/>
            <person name="Grigoriev I.V."/>
            <person name="Spatafora J.W."/>
            <person name="Berbee M.L."/>
        </authorList>
    </citation>
    <scope>NUCLEOTIDE SEQUENCE [LARGE SCALE GENOMIC DNA]</scope>
    <source>
        <strain evidence="10 11">JEL478</strain>
    </source>
</reference>
<feature type="compositionally biased region" description="Low complexity" evidence="8">
    <location>
        <begin position="1025"/>
        <end position="1041"/>
    </location>
</feature>
<evidence type="ECO:0000313" key="10">
    <source>
        <dbReference type="EMBL" id="KXS11375.1"/>
    </source>
</evidence>
<feature type="compositionally biased region" description="Low complexity" evidence="8">
    <location>
        <begin position="1000"/>
        <end position="1016"/>
    </location>
</feature>
<evidence type="ECO:0000256" key="3">
    <source>
        <dbReference type="ARBA" id="ARBA00020357"/>
    </source>
</evidence>
<dbReference type="STRING" id="1344416.A0A139A4G8"/>
<feature type="compositionally biased region" description="Pro residues" evidence="8">
    <location>
        <begin position="274"/>
        <end position="305"/>
    </location>
</feature>
<dbReference type="Pfam" id="PF14604">
    <property type="entry name" value="SH3_9"/>
    <property type="match status" value="2"/>
</dbReference>
<feature type="compositionally biased region" description="Low complexity" evidence="8">
    <location>
        <begin position="139"/>
        <end position="154"/>
    </location>
</feature>
<accession>A0A139A4G8</accession>
<feature type="region of interest" description="Disordered" evidence="8">
    <location>
        <begin position="719"/>
        <end position="738"/>
    </location>
</feature>
<feature type="compositionally biased region" description="Pro residues" evidence="8">
    <location>
        <begin position="963"/>
        <end position="994"/>
    </location>
</feature>
<evidence type="ECO:0000256" key="4">
    <source>
        <dbReference type="ARBA" id="ARBA00022443"/>
    </source>
</evidence>
<dbReference type="InterPro" id="IPR056996">
    <property type="entry name" value="PH_SLA1"/>
</dbReference>
<gene>
    <name evidence="10" type="ORF">M427DRAFT_72992</name>
</gene>
<comment type="similarity">
    <text evidence="2">Belongs to the SLA1 family.</text>
</comment>
<dbReference type="Gene3D" id="2.30.30.40">
    <property type="entry name" value="SH3 Domains"/>
    <property type="match status" value="3"/>
</dbReference>
<feature type="compositionally biased region" description="Pro residues" evidence="8">
    <location>
        <begin position="317"/>
        <end position="334"/>
    </location>
</feature>
<dbReference type="InterPro" id="IPR013761">
    <property type="entry name" value="SAM/pointed_sf"/>
</dbReference>
<feature type="domain" description="SH3" evidence="9">
    <location>
        <begin position="64"/>
        <end position="123"/>
    </location>
</feature>
<dbReference type="SUPFAM" id="SSF50044">
    <property type="entry name" value="SH3-domain"/>
    <property type="match status" value="3"/>
</dbReference>
<dbReference type="Gene3D" id="1.10.150.50">
    <property type="entry name" value="Transcription Factor, Ets-1"/>
    <property type="match status" value="1"/>
</dbReference>
<dbReference type="InterPro" id="IPR036028">
    <property type="entry name" value="SH3-like_dom_sf"/>
</dbReference>
<feature type="region of interest" description="Disordered" evidence="8">
    <location>
        <begin position="647"/>
        <end position="681"/>
    </location>
</feature>
<keyword evidence="11" id="KW-1185">Reference proteome</keyword>
<dbReference type="InterPro" id="IPR001452">
    <property type="entry name" value="SH3_domain"/>
</dbReference>
<name>A0A139A4G8_GONPJ</name>
<feature type="compositionally biased region" description="Low complexity" evidence="8">
    <location>
        <begin position="1136"/>
        <end position="1149"/>
    </location>
</feature>
<dbReference type="GO" id="GO:0008092">
    <property type="term" value="F:cytoskeletal protein binding"/>
    <property type="evidence" value="ECO:0007669"/>
    <property type="project" value="InterPro"/>
</dbReference>
<feature type="compositionally biased region" description="Low complexity" evidence="8">
    <location>
        <begin position="438"/>
        <end position="455"/>
    </location>
</feature>
<feature type="compositionally biased region" description="Pro residues" evidence="8">
    <location>
        <begin position="934"/>
        <end position="945"/>
    </location>
</feature>
<feature type="region of interest" description="Disordered" evidence="8">
    <location>
        <begin position="782"/>
        <end position="1193"/>
    </location>
</feature>